<keyword evidence="4 6" id="KW-0808">Transferase</keyword>
<keyword evidence="5 6" id="KW-0949">S-adenosyl-L-methionine</keyword>
<evidence type="ECO:0000256" key="5">
    <source>
        <dbReference type="ARBA" id="ARBA00022691"/>
    </source>
</evidence>
<accession>A0A840HTG4</accession>
<dbReference type="PIRSF" id="PIRSF003078">
    <property type="entry name" value="GidB"/>
    <property type="match status" value="1"/>
</dbReference>
<dbReference type="InterPro" id="IPR029063">
    <property type="entry name" value="SAM-dependent_MTases_sf"/>
</dbReference>
<keyword evidence="3 6" id="KW-0489">Methyltransferase</keyword>
<gene>
    <name evidence="6" type="primary">rsmG</name>
    <name evidence="7" type="ORF">HNQ99_001089</name>
</gene>
<comment type="function">
    <text evidence="6">Specifically methylates the N7 position of guanine in position 527 of 16S rRNA.</text>
</comment>
<evidence type="ECO:0000256" key="2">
    <source>
        <dbReference type="ARBA" id="ARBA00022552"/>
    </source>
</evidence>
<dbReference type="RefSeq" id="WP_184474619.1">
    <property type="nucleotide sequence ID" value="NZ_JACHOV010000003.1"/>
</dbReference>
<feature type="binding site" evidence="6">
    <location>
        <position position="141"/>
    </location>
    <ligand>
        <name>S-adenosyl-L-methionine</name>
        <dbReference type="ChEBI" id="CHEBI:59789"/>
    </ligand>
</feature>
<dbReference type="AlphaFoldDB" id="A0A840HTG4"/>
<feature type="binding site" evidence="6">
    <location>
        <position position="76"/>
    </location>
    <ligand>
        <name>S-adenosyl-L-methionine</name>
        <dbReference type="ChEBI" id="CHEBI:59789"/>
    </ligand>
</feature>
<keyword evidence="2 6" id="KW-0698">rRNA processing</keyword>
<name>A0A840HTG4_9SPHN</name>
<comment type="similarity">
    <text evidence="6">Belongs to the methyltransferase superfamily. RNA methyltransferase RsmG family.</text>
</comment>
<reference evidence="7 8" key="1">
    <citation type="submission" date="2020-08" db="EMBL/GenBank/DDBJ databases">
        <title>Genomic Encyclopedia of Type Strains, Phase IV (KMG-IV): sequencing the most valuable type-strain genomes for metagenomic binning, comparative biology and taxonomic classification.</title>
        <authorList>
            <person name="Goeker M."/>
        </authorList>
    </citation>
    <scope>NUCLEOTIDE SEQUENCE [LARGE SCALE GENOMIC DNA]</scope>
    <source>
        <strain evidence="7 8">DSM 7465</strain>
    </source>
</reference>
<sequence length="211" mass="23406">MTEEEAKAWLADRFAVSRETWERLDGFVGDLLEESKQQNLIATSTAEHVWSRHVVDSAQLLLHAPVNDGGSWLDLGSGPGLPGIVIAILSDWKVGLVESRRGRIAFLKAMLEKFDLTNAQVHGCQLEAMQNTVPVSVISARAFAPLDRLLEKAVRFSDDGTIWLLPKGKNCKNELEQVRPAWQGVFHVEQSVTDPESAILVGRSVRKRGKK</sequence>
<evidence type="ECO:0000313" key="8">
    <source>
        <dbReference type="Proteomes" id="UP000575068"/>
    </source>
</evidence>
<dbReference type="HAMAP" id="MF_00074">
    <property type="entry name" value="16SrRNA_methyltr_G"/>
    <property type="match status" value="1"/>
</dbReference>
<dbReference type="Gene3D" id="3.40.50.150">
    <property type="entry name" value="Vaccinia Virus protein VP39"/>
    <property type="match status" value="1"/>
</dbReference>
<feature type="binding site" evidence="6">
    <location>
        <begin position="126"/>
        <end position="127"/>
    </location>
    <ligand>
        <name>S-adenosyl-L-methionine</name>
        <dbReference type="ChEBI" id="CHEBI:59789"/>
    </ligand>
</feature>
<evidence type="ECO:0000256" key="3">
    <source>
        <dbReference type="ARBA" id="ARBA00022603"/>
    </source>
</evidence>
<dbReference type="GO" id="GO:0070043">
    <property type="term" value="F:rRNA (guanine-N7-)-methyltransferase activity"/>
    <property type="evidence" value="ECO:0007669"/>
    <property type="project" value="UniProtKB-UniRule"/>
</dbReference>
<evidence type="ECO:0000256" key="1">
    <source>
        <dbReference type="ARBA" id="ARBA00022490"/>
    </source>
</evidence>
<keyword evidence="8" id="KW-1185">Reference proteome</keyword>
<evidence type="ECO:0000256" key="6">
    <source>
        <dbReference type="HAMAP-Rule" id="MF_00074"/>
    </source>
</evidence>
<dbReference type="SUPFAM" id="SSF53335">
    <property type="entry name" value="S-adenosyl-L-methionine-dependent methyltransferases"/>
    <property type="match status" value="1"/>
</dbReference>
<dbReference type="GO" id="GO:0005829">
    <property type="term" value="C:cytosol"/>
    <property type="evidence" value="ECO:0007669"/>
    <property type="project" value="TreeGrafter"/>
</dbReference>
<dbReference type="InterPro" id="IPR003682">
    <property type="entry name" value="rRNA_ssu_MeTfrase_G"/>
</dbReference>
<evidence type="ECO:0000313" key="7">
    <source>
        <dbReference type="EMBL" id="MBB4640796.1"/>
    </source>
</evidence>
<keyword evidence="1 6" id="KW-0963">Cytoplasm</keyword>
<feature type="binding site" evidence="6">
    <location>
        <position position="81"/>
    </location>
    <ligand>
        <name>S-adenosyl-L-methionine</name>
        <dbReference type="ChEBI" id="CHEBI:59789"/>
    </ligand>
</feature>
<dbReference type="EMBL" id="JACHOV010000003">
    <property type="protein sequence ID" value="MBB4640796.1"/>
    <property type="molecule type" value="Genomic_DNA"/>
</dbReference>
<dbReference type="EC" id="2.1.1.170" evidence="6"/>
<evidence type="ECO:0000256" key="4">
    <source>
        <dbReference type="ARBA" id="ARBA00022679"/>
    </source>
</evidence>
<dbReference type="NCBIfam" id="TIGR00138">
    <property type="entry name" value="rsmG_gidB"/>
    <property type="match status" value="1"/>
</dbReference>
<comment type="caution">
    <text evidence="7">The sequence shown here is derived from an EMBL/GenBank/DDBJ whole genome shotgun (WGS) entry which is preliminary data.</text>
</comment>
<dbReference type="PANTHER" id="PTHR31760:SF0">
    <property type="entry name" value="S-ADENOSYL-L-METHIONINE-DEPENDENT METHYLTRANSFERASES SUPERFAMILY PROTEIN"/>
    <property type="match status" value="1"/>
</dbReference>
<dbReference type="Pfam" id="PF02527">
    <property type="entry name" value="GidB"/>
    <property type="match status" value="1"/>
</dbReference>
<comment type="caution">
    <text evidence="6">Lacks conserved residue(s) required for the propagation of feature annotation.</text>
</comment>
<comment type="catalytic activity">
    <reaction evidence="6">
        <text>guanosine(527) in 16S rRNA + S-adenosyl-L-methionine = N(7)-methylguanosine(527) in 16S rRNA + S-adenosyl-L-homocysteine</text>
        <dbReference type="Rhea" id="RHEA:42732"/>
        <dbReference type="Rhea" id="RHEA-COMP:10209"/>
        <dbReference type="Rhea" id="RHEA-COMP:10210"/>
        <dbReference type="ChEBI" id="CHEBI:57856"/>
        <dbReference type="ChEBI" id="CHEBI:59789"/>
        <dbReference type="ChEBI" id="CHEBI:74269"/>
        <dbReference type="ChEBI" id="CHEBI:74480"/>
        <dbReference type="EC" id="2.1.1.170"/>
    </reaction>
</comment>
<organism evidence="7 8">
    <name type="scientific">Rhizorhapis suberifaciens</name>
    <name type="common">corky root of lettuce</name>
    <dbReference type="NCBI Taxonomy" id="13656"/>
    <lineage>
        <taxon>Bacteria</taxon>
        <taxon>Pseudomonadati</taxon>
        <taxon>Pseudomonadota</taxon>
        <taxon>Alphaproteobacteria</taxon>
        <taxon>Sphingomonadales</taxon>
        <taxon>Sphingomonadaceae</taxon>
        <taxon>Rhizorhapis</taxon>
    </lineage>
</organism>
<comment type="subcellular location">
    <subcellularLocation>
        <location evidence="6">Cytoplasm</location>
    </subcellularLocation>
</comment>
<proteinExistence type="inferred from homology"/>
<dbReference type="Proteomes" id="UP000575068">
    <property type="component" value="Unassembled WGS sequence"/>
</dbReference>
<protein>
    <recommendedName>
        <fullName evidence="6">Ribosomal RNA small subunit methyltransferase G</fullName>
        <ecNumber evidence="6">2.1.1.170</ecNumber>
    </recommendedName>
    <alternativeName>
        <fullName evidence="6">16S rRNA 7-methylguanosine methyltransferase</fullName>
        <shortName evidence="6">16S rRNA m7G methyltransferase</shortName>
    </alternativeName>
</protein>
<dbReference type="PANTHER" id="PTHR31760">
    <property type="entry name" value="S-ADENOSYL-L-METHIONINE-DEPENDENT METHYLTRANSFERASES SUPERFAMILY PROTEIN"/>
    <property type="match status" value="1"/>
</dbReference>